<name>A0ABC8LFU0_ERUVS</name>
<evidence type="ECO:0000256" key="2">
    <source>
        <dbReference type="ARBA" id="ARBA00022448"/>
    </source>
</evidence>
<evidence type="ECO:0000256" key="4">
    <source>
        <dbReference type="SAM" id="Phobius"/>
    </source>
</evidence>
<dbReference type="PANTHER" id="PTHR45826:SF16">
    <property type="entry name" value="POLYAMINE TRANSPORTER"/>
    <property type="match status" value="1"/>
</dbReference>
<evidence type="ECO:0000313" key="5">
    <source>
        <dbReference type="EMBL" id="CAH8382241.1"/>
    </source>
</evidence>
<keyword evidence="4" id="KW-0812">Transmembrane</keyword>
<feature type="transmembrane region" description="Helical" evidence="4">
    <location>
        <begin position="64"/>
        <end position="83"/>
    </location>
</feature>
<dbReference type="AlphaFoldDB" id="A0ABC8LFU0"/>
<dbReference type="Proteomes" id="UP001642260">
    <property type="component" value="Unassembled WGS sequence"/>
</dbReference>
<dbReference type="InterPro" id="IPR044566">
    <property type="entry name" value="RMV1-like"/>
</dbReference>
<keyword evidence="4" id="KW-1133">Transmembrane helix</keyword>
<protein>
    <submittedName>
        <fullName evidence="5">Uncharacterized protein</fullName>
    </submittedName>
</protein>
<keyword evidence="6" id="KW-1185">Reference proteome</keyword>
<organism evidence="5 6">
    <name type="scientific">Eruca vesicaria subsp. sativa</name>
    <name type="common">Garden rocket</name>
    <name type="synonym">Eruca sativa</name>
    <dbReference type="NCBI Taxonomy" id="29727"/>
    <lineage>
        <taxon>Eukaryota</taxon>
        <taxon>Viridiplantae</taxon>
        <taxon>Streptophyta</taxon>
        <taxon>Embryophyta</taxon>
        <taxon>Tracheophyta</taxon>
        <taxon>Spermatophyta</taxon>
        <taxon>Magnoliopsida</taxon>
        <taxon>eudicotyledons</taxon>
        <taxon>Gunneridae</taxon>
        <taxon>Pentapetalae</taxon>
        <taxon>rosids</taxon>
        <taxon>malvids</taxon>
        <taxon>Brassicales</taxon>
        <taxon>Brassicaceae</taxon>
        <taxon>Brassiceae</taxon>
        <taxon>Eruca</taxon>
    </lineage>
</organism>
<feature type="transmembrane region" description="Helical" evidence="4">
    <location>
        <begin position="34"/>
        <end position="52"/>
    </location>
</feature>
<dbReference type="GO" id="GO:0022857">
    <property type="term" value="F:transmembrane transporter activity"/>
    <property type="evidence" value="ECO:0007669"/>
    <property type="project" value="UniProtKB-ARBA"/>
</dbReference>
<evidence type="ECO:0000256" key="1">
    <source>
        <dbReference type="ARBA" id="ARBA00004651"/>
    </source>
</evidence>
<comment type="caution">
    <text evidence="5">The sequence shown here is derived from an EMBL/GenBank/DDBJ whole genome shotgun (WGS) entry which is preliminary data.</text>
</comment>
<dbReference type="GO" id="GO:0005886">
    <property type="term" value="C:plasma membrane"/>
    <property type="evidence" value="ECO:0007669"/>
    <property type="project" value="UniProtKB-SubCell"/>
</dbReference>
<evidence type="ECO:0000313" key="6">
    <source>
        <dbReference type="Proteomes" id="UP001642260"/>
    </source>
</evidence>
<comment type="subcellular location">
    <subcellularLocation>
        <location evidence="1">Cell membrane</location>
        <topology evidence="1">Multi-pass membrane protein</topology>
    </subcellularLocation>
</comment>
<feature type="transmembrane region" description="Helical" evidence="4">
    <location>
        <begin position="123"/>
        <end position="141"/>
    </location>
</feature>
<keyword evidence="4" id="KW-0472">Membrane</keyword>
<gene>
    <name evidence="5" type="ORF">ERUC_LOCUS34724</name>
</gene>
<accession>A0ABC8LFU0</accession>
<keyword evidence="2" id="KW-0813">Transport</keyword>
<sequence length="174" mass="19065">MGMFIAEMSSNSFQLLGMAELGMLPEVFAKRSRYGTPLLGIVCSASGVLLLFGLGFQEIVAAENMFYCGGMVLEFVAFVGMRLKYPAASRPYKIPVGTVGSVLICVPPIVLICLVFVLSAVKVAVVSFVMVMIGFLMKPCLDHMDRKRWVKFSVSCDLPEFLKESQEVEDSLLS</sequence>
<dbReference type="PANTHER" id="PTHR45826">
    <property type="entry name" value="POLYAMINE TRANSPORTER PUT1"/>
    <property type="match status" value="1"/>
</dbReference>
<feature type="transmembrane region" description="Helical" evidence="4">
    <location>
        <begin position="95"/>
        <end position="117"/>
    </location>
</feature>
<reference evidence="5 6" key="1">
    <citation type="submission" date="2022-03" db="EMBL/GenBank/DDBJ databases">
        <authorList>
            <person name="Macdonald S."/>
            <person name="Ahmed S."/>
            <person name="Newling K."/>
        </authorList>
    </citation>
    <scope>NUCLEOTIDE SEQUENCE [LARGE SCALE GENOMIC DNA]</scope>
</reference>
<proteinExistence type="predicted"/>
<evidence type="ECO:0000256" key="3">
    <source>
        <dbReference type="ARBA" id="ARBA00022475"/>
    </source>
</evidence>
<dbReference type="Gene3D" id="1.20.1740.10">
    <property type="entry name" value="Amino acid/polyamine transporter I"/>
    <property type="match status" value="1"/>
</dbReference>
<dbReference type="EMBL" id="CAKOAT010547376">
    <property type="protein sequence ID" value="CAH8382241.1"/>
    <property type="molecule type" value="Genomic_DNA"/>
</dbReference>
<keyword evidence="3" id="KW-1003">Cell membrane</keyword>